<dbReference type="EMBL" id="GBRH01254893">
    <property type="protein sequence ID" value="JAD43002.1"/>
    <property type="molecule type" value="Transcribed_RNA"/>
</dbReference>
<reference evidence="1" key="2">
    <citation type="journal article" date="2015" name="Data Brief">
        <title>Shoot transcriptome of the giant reed, Arundo donax.</title>
        <authorList>
            <person name="Barrero R.A."/>
            <person name="Guerrero F.D."/>
            <person name="Moolhuijzen P."/>
            <person name="Goolsby J.A."/>
            <person name="Tidwell J."/>
            <person name="Bellgard S.E."/>
            <person name="Bellgard M.I."/>
        </authorList>
    </citation>
    <scope>NUCLEOTIDE SEQUENCE</scope>
    <source>
        <tissue evidence="1">Shoot tissue taken approximately 20 cm above the soil surface</tissue>
    </source>
</reference>
<organism evidence="1">
    <name type="scientific">Arundo donax</name>
    <name type="common">Giant reed</name>
    <name type="synonym">Donax arundinaceus</name>
    <dbReference type="NCBI Taxonomy" id="35708"/>
    <lineage>
        <taxon>Eukaryota</taxon>
        <taxon>Viridiplantae</taxon>
        <taxon>Streptophyta</taxon>
        <taxon>Embryophyta</taxon>
        <taxon>Tracheophyta</taxon>
        <taxon>Spermatophyta</taxon>
        <taxon>Magnoliopsida</taxon>
        <taxon>Liliopsida</taxon>
        <taxon>Poales</taxon>
        <taxon>Poaceae</taxon>
        <taxon>PACMAD clade</taxon>
        <taxon>Arundinoideae</taxon>
        <taxon>Arundineae</taxon>
        <taxon>Arundo</taxon>
    </lineage>
</organism>
<name>A0A0A9A7I0_ARUDO</name>
<proteinExistence type="predicted"/>
<accession>A0A0A9A7I0</accession>
<evidence type="ECO:0000313" key="1">
    <source>
        <dbReference type="EMBL" id="JAD43002.1"/>
    </source>
</evidence>
<protein>
    <submittedName>
        <fullName evidence="1">Uncharacterized protein</fullName>
    </submittedName>
</protein>
<sequence length="13" mass="1523">MGNTRYKQSPVKN</sequence>
<reference evidence="1" key="1">
    <citation type="submission" date="2014-09" db="EMBL/GenBank/DDBJ databases">
        <authorList>
            <person name="Magalhaes I.L.F."/>
            <person name="Oliveira U."/>
            <person name="Santos F.R."/>
            <person name="Vidigal T.H.D.A."/>
            <person name="Brescovit A.D."/>
            <person name="Santos A.J."/>
        </authorList>
    </citation>
    <scope>NUCLEOTIDE SEQUENCE</scope>
    <source>
        <tissue evidence="1">Shoot tissue taken approximately 20 cm above the soil surface</tissue>
    </source>
</reference>